<evidence type="ECO:0000313" key="3">
    <source>
        <dbReference type="Proteomes" id="UP000254794"/>
    </source>
</evidence>
<feature type="transmembrane region" description="Helical" evidence="1">
    <location>
        <begin position="138"/>
        <end position="156"/>
    </location>
</feature>
<keyword evidence="3" id="KW-1185">Reference proteome</keyword>
<dbReference type="CDD" id="cd21821">
    <property type="entry name" value="MavE"/>
    <property type="match status" value="1"/>
</dbReference>
<proteinExistence type="predicted"/>
<dbReference type="OrthoDB" id="5646256at2"/>
<keyword evidence="1" id="KW-1133">Transmembrane helix</keyword>
<evidence type="ECO:0000256" key="1">
    <source>
        <dbReference type="SAM" id="Phobius"/>
    </source>
</evidence>
<keyword evidence="1" id="KW-0472">Membrane</keyword>
<name>A0A378JK03_9GAMM</name>
<evidence type="ECO:0000313" key="2">
    <source>
        <dbReference type="EMBL" id="STX50653.1"/>
    </source>
</evidence>
<organism evidence="2 3">
    <name type="scientific">Legionella busanensis</name>
    <dbReference type="NCBI Taxonomy" id="190655"/>
    <lineage>
        <taxon>Bacteria</taxon>
        <taxon>Pseudomonadati</taxon>
        <taxon>Pseudomonadota</taxon>
        <taxon>Gammaproteobacteria</taxon>
        <taxon>Legionellales</taxon>
        <taxon>Legionellaceae</taxon>
        <taxon>Legionella</taxon>
    </lineage>
</organism>
<sequence>MSNFETEYLHAFYKSFINVITPLEIEKALRNFQTIHNKNNPNRYSGMHTFNLTSWKPHDAAKFTAVLAETFARATEQFIDTQDAETIYNMTEKIRAEYIPKLVGELDPENPFLKLSQQLKKNIEKLPKKENASIFNEYSFFGGAVVLLGAAIIYNYSPRQ</sequence>
<dbReference type="AlphaFoldDB" id="A0A378JK03"/>
<dbReference type="Proteomes" id="UP000254794">
    <property type="component" value="Unassembled WGS sequence"/>
</dbReference>
<gene>
    <name evidence="2" type="ORF">NCTC13316_00736</name>
</gene>
<accession>A0A378JK03</accession>
<reference evidence="2 3" key="1">
    <citation type="submission" date="2018-06" db="EMBL/GenBank/DDBJ databases">
        <authorList>
            <consortium name="Pathogen Informatics"/>
            <person name="Doyle S."/>
        </authorList>
    </citation>
    <scope>NUCLEOTIDE SEQUENCE [LARGE SCALE GENOMIC DNA]</scope>
    <source>
        <strain evidence="2 3">NCTC13316</strain>
    </source>
</reference>
<dbReference type="EMBL" id="UGOD01000001">
    <property type="protein sequence ID" value="STX50653.1"/>
    <property type="molecule type" value="Genomic_DNA"/>
</dbReference>
<dbReference type="RefSeq" id="WP_115330355.1">
    <property type="nucleotide sequence ID" value="NZ_CAAAHP010000004.1"/>
</dbReference>
<protein>
    <submittedName>
        <fullName evidence="2">Uncharacterized protein</fullName>
    </submittedName>
</protein>
<keyword evidence="1" id="KW-0812">Transmembrane</keyword>